<gene>
    <name evidence="1" type="ORF">FDA94_23860</name>
</gene>
<evidence type="ECO:0000313" key="1">
    <source>
        <dbReference type="EMBL" id="TKK85936.1"/>
    </source>
</evidence>
<dbReference type="Gene3D" id="1.10.10.10">
    <property type="entry name" value="Winged helix-like DNA-binding domain superfamily/Winged helix DNA-binding domain"/>
    <property type="match status" value="1"/>
</dbReference>
<name>A0A4U3ME01_9ACTN</name>
<dbReference type="EMBL" id="SZQA01000024">
    <property type="protein sequence ID" value="TKK85936.1"/>
    <property type="molecule type" value="Genomic_DNA"/>
</dbReference>
<dbReference type="InterPro" id="IPR036390">
    <property type="entry name" value="WH_DNA-bd_sf"/>
</dbReference>
<reference evidence="1 2" key="1">
    <citation type="submission" date="2019-04" db="EMBL/GenBank/DDBJ databases">
        <title>Herbidospora sp. NEAU-GS14.nov., a novel actinomycete isolated from soil.</title>
        <authorList>
            <person name="Han L."/>
        </authorList>
    </citation>
    <scope>NUCLEOTIDE SEQUENCE [LARGE SCALE GENOMIC DNA]</scope>
    <source>
        <strain evidence="1 2">NEAU-GS14</strain>
    </source>
</reference>
<organism evidence="1 2">
    <name type="scientific">Herbidospora galbida</name>
    <dbReference type="NCBI Taxonomy" id="2575442"/>
    <lineage>
        <taxon>Bacteria</taxon>
        <taxon>Bacillati</taxon>
        <taxon>Actinomycetota</taxon>
        <taxon>Actinomycetes</taxon>
        <taxon>Streptosporangiales</taxon>
        <taxon>Streptosporangiaceae</taxon>
        <taxon>Herbidospora</taxon>
    </lineage>
</organism>
<dbReference type="Proteomes" id="UP000308705">
    <property type="component" value="Unassembled WGS sequence"/>
</dbReference>
<dbReference type="OrthoDB" id="122286at2"/>
<dbReference type="SUPFAM" id="SSF46785">
    <property type="entry name" value="Winged helix' DNA-binding domain"/>
    <property type="match status" value="1"/>
</dbReference>
<evidence type="ECO:0000313" key="2">
    <source>
        <dbReference type="Proteomes" id="UP000308705"/>
    </source>
</evidence>
<comment type="caution">
    <text evidence="1">The sequence shown here is derived from an EMBL/GenBank/DDBJ whole genome shotgun (WGS) entry which is preliminary data.</text>
</comment>
<dbReference type="AlphaFoldDB" id="A0A4U3ME01"/>
<accession>A0A4U3ME01</accession>
<protein>
    <submittedName>
        <fullName evidence="1">PadR family transcriptional regulator</fullName>
    </submittedName>
</protein>
<dbReference type="InterPro" id="IPR036388">
    <property type="entry name" value="WH-like_DNA-bd_sf"/>
</dbReference>
<keyword evidence="2" id="KW-1185">Reference proteome</keyword>
<sequence length="219" mass="23850">MMETPGRHAVARLLDVEDPDLLRDRQQQPVTRATDADRVGLGFHSHIETTLSSVNNSEWVVLCLLAHEPAHGFALARLTAPEGPIGRVLPIPRPLVYRALDGLVARGLAEQAGVEPGRGPARRPFRVTPAGAARAAEWLVTPVSRIREIRTEFLVKLALLQWAGTDPRNLLDAQAETLRPIVAHLLGLRESAQGLEQAVAAWRYETAVAALKLAESTAE</sequence>
<proteinExistence type="predicted"/>